<protein>
    <submittedName>
        <fullName evidence="1">Uncharacterized protein</fullName>
    </submittedName>
</protein>
<proteinExistence type="predicted"/>
<name>A0A2S4VJB9_9BASI</name>
<organism evidence="1 2">
    <name type="scientific">Puccinia striiformis</name>
    <dbReference type="NCBI Taxonomy" id="27350"/>
    <lineage>
        <taxon>Eukaryota</taxon>
        <taxon>Fungi</taxon>
        <taxon>Dikarya</taxon>
        <taxon>Basidiomycota</taxon>
        <taxon>Pucciniomycotina</taxon>
        <taxon>Pucciniomycetes</taxon>
        <taxon>Pucciniales</taxon>
        <taxon>Pucciniaceae</taxon>
        <taxon>Puccinia</taxon>
    </lineage>
</organism>
<comment type="caution">
    <text evidence="1">The sequence shown here is derived from an EMBL/GenBank/DDBJ whole genome shotgun (WGS) entry which is preliminary data.</text>
</comment>
<dbReference type="AlphaFoldDB" id="A0A2S4VJB9"/>
<evidence type="ECO:0000313" key="1">
    <source>
        <dbReference type="EMBL" id="POW09646.1"/>
    </source>
</evidence>
<gene>
    <name evidence="1" type="ORF">PSTT_06692</name>
</gene>
<dbReference type="VEuPathDB" id="FungiDB:PSTT_06692"/>
<feature type="non-terminal residue" evidence="1">
    <location>
        <position position="1"/>
    </location>
</feature>
<sequence length="77" mass="8570">DGLNLLAGRTYQLQGCIEKLDDGLVTALQVRQTNLITKSHKHNLLVLGQWPLAGLVALSIQQFGSHWLTRAPFGTFW</sequence>
<dbReference type="EMBL" id="PKSL01000053">
    <property type="protein sequence ID" value="POW09646.1"/>
    <property type="molecule type" value="Genomic_DNA"/>
</dbReference>
<keyword evidence="2" id="KW-1185">Reference proteome</keyword>
<reference evidence="1" key="1">
    <citation type="submission" date="2017-12" db="EMBL/GenBank/DDBJ databases">
        <title>Gene loss provides genomic basis for host adaptation in cereal stripe rust fungi.</title>
        <authorList>
            <person name="Xia C."/>
        </authorList>
    </citation>
    <scope>NUCLEOTIDE SEQUENCE [LARGE SCALE GENOMIC DNA]</scope>
    <source>
        <strain evidence="1">93-210</strain>
    </source>
</reference>
<accession>A0A2S4VJB9</accession>
<dbReference type="Proteomes" id="UP000239156">
    <property type="component" value="Unassembled WGS sequence"/>
</dbReference>
<evidence type="ECO:0000313" key="2">
    <source>
        <dbReference type="Proteomes" id="UP000239156"/>
    </source>
</evidence>